<name>A0A4D7QUL6_9HYPH</name>
<feature type="domain" description="DprA winged helix" evidence="4">
    <location>
        <begin position="324"/>
        <end position="375"/>
    </location>
</feature>
<dbReference type="NCBIfam" id="TIGR00732">
    <property type="entry name" value="dprA"/>
    <property type="match status" value="1"/>
</dbReference>
<dbReference type="GO" id="GO:0009294">
    <property type="term" value="P:DNA-mediated transformation"/>
    <property type="evidence" value="ECO:0007669"/>
    <property type="project" value="InterPro"/>
</dbReference>
<evidence type="ECO:0000313" key="5">
    <source>
        <dbReference type="EMBL" id="QCK87642.1"/>
    </source>
</evidence>
<comment type="similarity">
    <text evidence="1">Belongs to the DprA/Smf family.</text>
</comment>
<dbReference type="Gene3D" id="3.40.50.450">
    <property type="match status" value="1"/>
</dbReference>
<dbReference type="AlphaFoldDB" id="A0A4D7QUL6"/>
<feature type="domain" description="Smf/DprA SLOG" evidence="3">
    <location>
        <begin position="91"/>
        <end position="297"/>
    </location>
</feature>
<evidence type="ECO:0000259" key="3">
    <source>
        <dbReference type="Pfam" id="PF02481"/>
    </source>
</evidence>
<gene>
    <name evidence="5" type="primary">dprA</name>
    <name evidence="5" type="ORF">E8L99_18705</name>
</gene>
<dbReference type="SUPFAM" id="SSF102405">
    <property type="entry name" value="MCP/YpsA-like"/>
    <property type="match status" value="1"/>
</dbReference>
<dbReference type="OrthoDB" id="9785707at2"/>
<feature type="region of interest" description="Disordered" evidence="2">
    <location>
        <begin position="304"/>
        <end position="324"/>
    </location>
</feature>
<dbReference type="KEGG" id="paqt:E8L99_18705"/>
<accession>A0A4D7QUL6</accession>
<dbReference type="Proteomes" id="UP000298588">
    <property type="component" value="Chromosome"/>
</dbReference>
<dbReference type="RefSeq" id="WP_137100971.1">
    <property type="nucleotide sequence ID" value="NZ_CP039865.1"/>
</dbReference>
<sequence length="380" mass="39911">MSQPPRDLFAQASGAIRLTDSQRLDWLRLARSENVGPRTFRDLLNFYGGAASALEALPQLAARGGKANIRVASRADAEREMALAMRAGVKLVALGEPDYPDLLRRIASPPPIIGIKGDLSVLNRPMIGIVGSRNASIPGLKMAALLARGLGDLGYITVSGLARGIDAAAHQASLSTGTIAVLAGGQDRIYPAENEPLLARILETGIAISEMPMGHDPRAKDFPRRNRLIAGLGLGVVVVEAADKSGSLITARMALDENREVFAVPGSPLDPRAAGTNRLIKAGATLVTEATDVVEVLQPLLERAPDTGGASEEDREAIDLDGPGEDARSRIVSLLGPVPAELDDIVRSSGLTVATVRVVLLELDLAGRLIRDPAGRVSLA</sequence>
<dbReference type="Gene3D" id="1.10.10.10">
    <property type="entry name" value="Winged helix-like DNA-binding domain superfamily/Winged helix DNA-binding domain"/>
    <property type="match status" value="1"/>
</dbReference>
<evidence type="ECO:0000256" key="2">
    <source>
        <dbReference type="SAM" id="MobiDB-lite"/>
    </source>
</evidence>
<dbReference type="Pfam" id="PF17782">
    <property type="entry name" value="WHD_DprA"/>
    <property type="match status" value="1"/>
</dbReference>
<dbReference type="InterPro" id="IPR003488">
    <property type="entry name" value="DprA"/>
</dbReference>
<evidence type="ECO:0000259" key="4">
    <source>
        <dbReference type="Pfam" id="PF17782"/>
    </source>
</evidence>
<evidence type="ECO:0000256" key="1">
    <source>
        <dbReference type="ARBA" id="ARBA00006525"/>
    </source>
</evidence>
<protein>
    <submittedName>
        <fullName evidence="5">DNA-protecting protein DprA</fullName>
    </submittedName>
</protein>
<reference evidence="5 6" key="1">
    <citation type="submission" date="2019-04" db="EMBL/GenBank/DDBJ databases">
        <title>Phreatobacter aquaticus sp. nov.</title>
        <authorList>
            <person name="Choi A."/>
            <person name="Baek K."/>
        </authorList>
    </citation>
    <scope>NUCLEOTIDE SEQUENCE [LARGE SCALE GENOMIC DNA]</scope>
    <source>
        <strain evidence="5 6">NMCR1094</strain>
    </source>
</reference>
<dbReference type="PANTHER" id="PTHR43022:SF1">
    <property type="entry name" value="PROTEIN SMF"/>
    <property type="match status" value="1"/>
</dbReference>
<organism evidence="5 6">
    <name type="scientific">Phreatobacter aquaticus</name>
    <dbReference type="NCBI Taxonomy" id="2570229"/>
    <lineage>
        <taxon>Bacteria</taxon>
        <taxon>Pseudomonadati</taxon>
        <taxon>Pseudomonadota</taxon>
        <taxon>Alphaproteobacteria</taxon>
        <taxon>Hyphomicrobiales</taxon>
        <taxon>Phreatobacteraceae</taxon>
        <taxon>Phreatobacter</taxon>
    </lineage>
</organism>
<dbReference type="Pfam" id="PF02481">
    <property type="entry name" value="DNA_processg_A"/>
    <property type="match status" value="1"/>
</dbReference>
<keyword evidence="6" id="KW-1185">Reference proteome</keyword>
<dbReference type="PANTHER" id="PTHR43022">
    <property type="entry name" value="PROTEIN SMF"/>
    <property type="match status" value="1"/>
</dbReference>
<dbReference type="InterPro" id="IPR041614">
    <property type="entry name" value="DprA_WH"/>
</dbReference>
<dbReference type="InterPro" id="IPR057666">
    <property type="entry name" value="DrpA_SLOG"/>
</dbReference>
<dbReference type="EMBL" id="CP039865">
    <property type="protein sequence ID" value="QCK87642.1"/>
    <property type="molecule type" value="Genomic_DNA"/>
</dbReference>
<evidence type="ECO:0000313" key="6">
    <source>
        <dbReference type="Proteomes" id="UP000298588"/>
    </source>
</evidence>
<dbReference type="Pfam" id="PF21102">
    <property type="entry name" value="DprA_N"/>
    <property type="match status" value="1"/>
</dbReference>
<dbReference type="InterPro" id="IPR036388">
    <property type="entry name" value="WH-like_DNA-bd_sf"/>
</dbReference>
<proteinExistence type="inferred from homology"/>